<evidence type="ECO:0000256" key="1">
    <source>
        <dbReference type="ARBA" id="ARBA00022741"/>
    </source>
</evidence>
<evidence type="ECO:0000259" key="5">
    <source>
        <dbReference type="PROSITE" id="PS51194"/>
    </source>
</evidence>
<dbReference type="InterPro" id="IPR049730">
    <property type="entry name" value="SNF2/RAD54-like_C"/>
</dbReference>
<evidence type="ECO:0000313" key="7">
    <source>
        <dbReference type="Proteomes" id="UP000829685"/>
    </source>
</evidence>
<dbReference type="GO" id="GO:0016787">
    <property type="term" value="F:hydrolase activity"/>
    <property type="evidence" value="ECO:0007669"/>
    <property type="project" value="UniProtKB-KW"/>
</dbReference>
<dbReference type="AlphaFoldDB" id="A0A9Q0AR87"/>
<keyword evidence="1" id="KW-0547">Nucleotide-binding</keyword>
<dbReference type="InterPro" id="IPR014001">
    <property type="entry name" value="Helicase_ATP-bd"/>
</dbReference>
<evidence type="ECO:0000313" key="6">
    <source>
        <dbReference type="EMBL" id="KAI1874615.1"/>
    </source>
</evidence>
<sequence length="447" mass="51409">MVERSFEDIQWLAKLEPYAAIYDEGHKLKNPGTMVYKNLSQLPSEWRLVLTGTPVQNNLKELLSLLSFVEPTLFEGNIMQDMHTIFEAKVPNKDVLNFAALAKERVTNARTIMVPFILQRQKDEVLDLPKKIDTLIQVPMDDNQRTLYEGIKTSFLQKSKGKANASKDKGNAWQQLRKAAIHPHLFRRHFTDSTIDKMVDILWAKCSPEELYVQSKEDRHRIKYRDQLRSESDFDLHLLCKQLPRYIGKFDLPHRSWEKAPKVQKLLELVKGYQENGDRCLVFSRYDMVMDVLRDTLHFADINYCDLSGRLSVADRFPEIERFNDNPEIPVFLLTTGAGGTGLNLTAANKIIIFDQSDNPQDDVQASNRAHRIGQTREVEVIRLITENTVEGLIYNSCVKKLMLAASVEGRVEDEESVEEECRRRMLLGEDEDINVVSIAPSQMALN</sequence>
<dbReference type="SUPFAM" id="SSF52540">
    <property type="entry name" value="P-loop containing nucleoside triphosphate hydrolases"/>
    <property type="match status" value="1"/>
</dbReference>
<organism evidence="6 7">
    <name type="scientific">Neoarthrinium moseri</name>
    <dbReference type="NCBI Taxonomy" id="1658444"/>
    <lineage>
        <taxon>Eukaryota</taxon>
        <taxon>Fungi</taxon>
        <taxon>Dikarya</taxon>
        <taxon>Ascomycota</taxon>
        <taxon>Pezizomycotina</taxon>
        <taxon>Sordariomycetes</taxon>
        <taxon>Xylariomycetidae</taxon>
        <taxon>Amphisphaeriales</taxon>
        <taxon>Apiosporaceae</taxon>
        <taxon>Neoarthrinium</taxon>
    </lineage>
</organism>
<dbReference type="EMBL" id="JAFIMR010000009">
    <property type="protein sequence ID" value="KAI1874615.1"/>
    <property type="molecule type" value="Genomic_DNA"/>
</dbReference>
<dbReference type="Proteomes" id="UP000829685">
    <property type="component" value="Unassembled WGS sequence"/>
</dbReference>
<dbReference type="PROSITE" id="PS51194">
    <property type="entry name" value="HELICASE_CTER"/>
    <property type="match status" value="1"/>
</dbReference>
<dbReference type="InterPro" id="IPR001650">
    <property type="entry name" value="Helicase_C-like"/>
</dbReference>
<gene>
    <name evidence="6" type="ORF">JX265_004823</name>
</gene>
<dbReference type="Gene3D" id="3.40.50.10810">
    <property type="entry name" value="Tandem AAA-ATPase domain"/>
    <property type="match status" value="1"/>
</dbReference>
<dbReference type="InterPro" id="IPR027417">
    <property type="entry name" value="P-loop_NTPase"/>
</dbReference>
<name>A0A9Q0AR87_9PEZI</name>
<dbReference type="CDD" id="cd18793">
    <property type="entry name" value="SF2_C_SNF"/>
    <property type="match status" value="1"/>
</dbReference>
<keyword evidence="7" id="KW-1185">Reference proteome</keyword>
<keyword evidence="2" id="KW-0378">Hydrolase</keyword>
<feature type="domain" description="Helicase C-terminal" evidence="5">
    <location>
        <begin position="262"/>
        <end position="447"/>
    </location>
</feature>
<dbReference type="PANTHER" id="PTHR10799">
    <property type="entry name" value="SNF2/RAD54 HELICASE FAMILY"/>
    <property type="match status" value="1"/>
</dbReference>
<dbReference type="GO" id="GO:0005524">
    <property type="term" value="F:ATP binding"/>
    <property type="evidence" value="ECO:0007669"/>
    <property type="project" value="InterPro"/>
</dbReference>
<accession>A0A9Q0AR87</accession>
<reference evidence="6" key="1">
    <citation type="submission" date="2021-03" db="EMBL/GenBank/DDBJ databases">
        <title>Revisited historic fungal species revealed as producer of novel bioactive compounds through whole genome sequencing and comparative genomics.</title>
        <authorList>
            <person name="Vignolle G.A."/>
            <person name="Hochenegger N."/>
            <person name="Mach R.L."/>
            <person name="Mach-Aigner A.R."/>
            <person name="Javad Rahimi M."/>
            <person name="Salim K.A."/>
            <person name="Chan C.M."/>
            <person name="Lim L.B.L."/>
            <person name="Cai F."/>
            <person name="Druzhinina I.S."/>
            <person name="U'Ren J.M."/>
            <person name="Derntl C."/>
        </authorList>
    </citation>
    <scope>NUCLEOTIDE SEQUENCE</scope>
    <source>
        <strain evidence="6">TUCIM 5799</strain>
    </source>
</reference>
<feature type="domain" description="Helicase ATP-binding" evidence="4">
    <location>
        <begin position="1"/>
        <end position="72"/>
    </location>
</feature>
<evidence type="ECO:0000259" key="4">
    <source>
        <dbReference type="PROSITE" id="PS51192"/>
    </source>
</evidence>
<dbReference type="Pfam" id="PF00176">
    <property type="entry name" value="SNF2-rel_dom"/>
    <property type="match status" value="1"/>
</dbReference>
<dbReference type="InterPro" id="IPR000330">
    <property type="entry name" value="SNF2_N"/>
</dbReference>
<keyword evidence="3" id="KW-0067">ATP-binding</keyword>
<dbReference type="Pfam" id="PF00271">
    <property type="entry name" value="Helicase_C"/>
    <property type="match status" value="1"/>
</dbReference>
<proteinExistence type="predicted"/>
<protein>
    <submittedName>
        <fullName evidence="6">Uncharacterized protein</fullName>
    </submittedName>
</protein>
<evidence type="ECO:0000256" key="2">
    <source>
        <dbReference type="ARBA" id="ARBA00022801"/>
    </source>
</evidence>
<dbReference type="InterPro" id="IPR038718">
    <property type="entry name" value="SNF2-like_sf"/>
</dbReference>
<dbReference type="PROSITE" id="PS51192">
    <property type="entry name" value="HELICASE_ATP_BIND_1"/>
    <property type="match status" value="1"/>
</dbReference>
<dbReference type="SMART" id="SM00490">
    <property type="entry name" value="HELICc"/>
    <property type="match status" value="1"/>
</dbReference>
<comment type="caution">
    <text evidence="6">The sequence shown here is derived from an EMBL/GenBank/DDBJ whole genome shotgun (WGS) entry which is preliminary data.</text>
</comment>
<dbReference type="Gene3D" id="3.40.50.300">
    <property type="entry name" value="P-loop containing nucleotide triphosphate hydrolases"/>
    <property type="match status" value="1"/>
</dbReference>
<evidence type="ECO:0000256" key="3">
    <source>
        <dbReference type="ARBA" id="ARBA00022840"/>
    </source>
</evidence>